<proteinExistence type="predicted"/>
<dbReference type="Proteomes" id="UP000807469">
    <property type="component" value="Unassembled WGS sequence"/>
</dbReference>
<dbReference type="EMBL" id="MU155227">
    <property type="protein sequence ID" value="KAF9478746.1"/>
    <property type="molecule type" value="Genomic_DNA"/>
</dbReference>
<dbReference type="AlphaFoldDB" id="A0A9P6CSY4"/>
<evidence type="ECO:0000256" key="1">
    <source>
        <dbReference type="ARBA" id="ARBA00022737"/>
    </source>
</evidence>
<protein>
    <recommendedName>
        <fullName evidence="2">Nephrocystin 3-like N-terminal domain-containing protein</fullName>
    </recommendedName>
</protein>
<feature type="domain" description="Nephrocystin 3-like N-terminal" evidence="2">
    <location>
        <begin position="180"/>
        <end position="339"/>
    </location>
</feature>
<evidence type="ECO:0000313" key="3">
    <source>
        <dbReference type="EMBL" id="KAF9478746.1"/>
    </source>
</evidence>
<dbReference type="SUPFAM" id="SSF52540">
    <property type="entry name" value="P-loop containing nucleoside triphosphate hydrolases"/>
    <property type="match status" value="1"/>
</dbReference>
<sequence>MVFQTFIKAFYEIWKTYISVISTNLEGTESVVENPPCSHACATTIENNVVLDREMETERGTSGHLSDLSVRPAEITAAHEIIHSGDYSSYQPEAQVERLNDAIFGLDTREFIRNDLGGGPSIAIFGGQFIRAKSYTHNNQAASFNTLQTHVSASALHDSLQRVDPPQCHPGTRVEILQTIYDWITISEHRQKWLLWLNGAAGAGKSAIMQSTAERCVREYIAIASFFFMGSDATRNRIDSVVATHVYQLIKVIPDTLDEVLLTIDHDPLIFDQSFQSQFNRLIILPLIHLPYVLQRPFAIFIDGLDECIDQIQQSNLLKFFGDISSTKSIPLVIIVASRREPQILSEFGSKKVSQLLEIVPLDESKASDDIRRFFNAKFADIKENHNFRHLLLPDWPSVLIVTELVEKASEQFIYASVVIKYISSPRANPARRLEIVRDLRLRHPSSEHPFAYLDSLYRHIFSRVAVEQLDYVLTILAFCIWTGIPHVGIFESVFMLTSGELEVFFSDLTAILEFKLGKLKFLHASLPDFLQDKSRSEEYHLDLEEYRNKLLCIFFEMTFEDPPLLRWLDDGLEQPVFQRLNAIGRLLQAGTSDQKSSDKLRRAVMNFDSTIHSIEGNDNWQKTRDCVRILNSLKKLDFGDHGQAYRHILDVFAEQYARLWPSLNDLVKNQVRSSVDLCACICQHCPELSTSVDLRILWFPFPEESESSSERNIL</sequence>
<keyword evidence="1" id="KW-0677">Repeat</keyword>
<dbReference type="OrthoDB" id="3266532at2759"/>
<reference evidence="3" key="1">
    <citation type="submission" date="2020-11" db="EMBL/GenBank/DDBJ databases">
        <authorList>
            <consortium name="DOE Joint Genome Institute"/>
            <person name="Ahrendt S."/>
            <person name="Riley R."/>
            <person name="Andreopoulos W."/>
            <person name="Labutti K."/>
            <person name="Pangilinan J."/>
            <person name="Ruiz-Duenas F.J."/>
            <person name="Barrasa J.M."/>
            <person name="Sanchez-Garcia M."/>
            <person name="Camarero S."/>
            <person name="Miyauchi S."/>
            <person name="Serrano A."/>
            <person name="Linde D."/>
            <person name="Babiker R."/>
            <person name="Drula E."/>
            <person name="Ayuso-Fernandez I."/>
            <person name="Pacheco R."/>
            <person name="Padilla G."/>
            <person name="Ferreira P."/>
            <person name="Barriuso J."/>
            <person name="Kellner H."/>
            <person name="Castanera R."/>
            <person name="Alfaro M."/>
            <person name="Ramirez L."/>
            <person name="Pisabarro A.G."/>
            <person name="Kuo A."/>
            <person name="Tritt A."/>
            <person name="Lipzen A."/>
            <person name="He G."/>
            <person name="Yan M."/>
            <person name="Ng V."/>
            <person name="Cullen D."/>
            <person name="Martin F."/>
            <person name="Rosso M.-N."/>
            <person name="Henrissat B."/>
            <person name="Hibbett D."/>
            <person name="Martinez A.T."/>
            <person name="Grigoriev I.V."/>
        </authorList>
    </citation>
    <scope>NUCLEOTIDE SEQUENCE</scope>
    <source>
        <strain evidence="3">CIRM-BRFM 674</strain>
    </source>
</reference>
<keyword evidence="4" id="KW-1185">Reference proteome</keyword>
<dbReference type="Gene3D" id="3.40.50.300">
    <property type="entry name" value="P-loop containing nucleotide triphosphate hydrolases"/>
    <property type="match status" value="1"/>
</dbReference>
<dbReference type="Pfam" id="PF24883">
    <property type="entry name" value="NPHP3_N"/>
    <property type="match status" value="1"/>
</dbReference>
<dbReference type="PANTHER" id="PTHR10039:SF17">
    <property type="entry name" value="FUNGAL STAND N-TERMINAL GOODBYE DOMAIN-CONTAINING PROTEIN-RELATED"/>
    <property type="match status" value="1"/>
</dbReference>
<comment type="caution">
    <text evidence="3">The sequence shown here is derived from an EMBL/GenBank/DDBJ whole genome shotgun (WGS) entry which is preliminary data.</text>
</comment>
<evidence type="ECO:0000259" key="2">
    <source>
        <dbReference type="Pfam" id="PF24883"/>
    </source>
</evidence>
<name>A0A9P6CSY4_9AGAR</name>
<dbReference type="InterPro" id="IPR027417">
    <property type="entry name" value="P-loop_NTPase"/>
</dbReference>
<organism evidence="3 4">
    <name type="scientific">Pholiota conissans</name>
    <dbReference type="NCBI Taxonomy" id="109636"/>
    <lineage>
        <taxon>Eukaryota</taxon>
        <taxon>Fungi</taxon>
        <taxon>Dikarya</taxon>
        <taxon>Basidiomycota</taxon>
        <taxon>Agaricomycotina</taxon>
        <taxon>Agaricomycetes</taxon>
        <taxon>Agaricomycetidae</taxon>
        <taxon>Agaricales</taxon>
        <taxon>Agaricineae</taxon>
        <taxon>Strophariaceae</taxon>
        <taxon>Pholiota</taxon>
    </lineage>
</organism>
<accession>A0A9P6CSY4</accession>
<gene>
    <name evidence="3" type="ORF">BDN70DRAFT_879554</name>
</gene>
<dbReference type="InterPro" id="IPR056884">
    <property type="entry name" value="NPHP3-like_N"/>
</dbReference>
<dbReference type="PANTHER" id="PTHR10039">
    <property type="entry name" value="AMELOGENIN"/>
    <property type="match status" value="1"/>
</dbReference>
<evidence type="ECO:0000313" key="4">
    <source>
        <dbReference type="Proteomes" id="UP000807469"/>
    </source>
</evidence>